<dbReference type="Proteomes" id="UP000034492">
    <property type="component" value="Unassembled WGS sequence"/>
</dbReference>
<organism evidence="9 10">
    <name type="scientific">Candidatus Daviesbacteria bacterium GW2011_GWB1_36_5</name>
    <dbReference type="NCBI Taxonomy" id="1618426"/>
    <lineage>
        <taxon>Bacteria</taxon>
        <taxon>Candidatus Daviesiibacteriota</taxon>
    </lineage>
</organism>
<reference evidence="9 10" key="1">
    <citation type="journal article" date="2015" name="Nature">
        <title>rRNA introns, odd ribosomes, and small enigmatic genomes across a large radiation of phyla.</title>
        <authorList>
            <person name="Brown C.T."/>
            <person name="Hug L.A."/>
            <person name="Thomas B.C."/>
            <person name="Sharon I."/>
            <person name="Castelle C.J."/>
            <person name="Singh A."/>
            <person name="Wilkins M.J."/>
            <person name="Williams K.H."/>
            <person name="Banfield J.F."/>
        </authorList>
    </citation>
    <scope>NUCLEOTIDE SEQUENCE [LARGE SCALE GENOMIC DNA]</scope>
</reference>
<dbReference type="PANTHER" id="PTHR33908:SF11">
    <property type="entry name" value="MEMBRANE PROTEIN"/>
    <property type="match status" value="1"/>
</dbReference>
<dbReference type="InterPro" id="IPR050297">
    <property type="entry name" value="LipidA_mod_glycosyltrf_83"/>
</dbReference>
<name>A0A0G0HWZ8_9BACT</name>
<evidence type="ECO:0000313" key="9">
    <source>
        <dbReference type="EMBL" id="KKQ08441.1"/>
    </source>
</evidence>
<accession>A0A0G0HWZ8</accession>
<feature type="transmembrane region" description="Helical" evidence="8">
    <location>
        <begin position="133"/>
        <end position="153"/>
    </location>
</feature>
<keyword evidence="6 8" id="KW-1133">Transmembrane helix</keyword>
<evidence type="ECO:0000256" key="2">
    <source>
        <dbReference type="ARBA" id="ARBA00022475"/>
    </source>
</evidence>
<feature type="transmembrane region" description="Helical" evidence="8">
    <location>
        <begin position="183"/>
        <end position="207"/>
    </location>
</feature>
<dbReference type="GO" id="GO:0016763">
    <property type="term" value="F:pentosyltransferase activity"/>
    <property type="evidence" value="ECO:0007669"/>
    <property type="project" value="TreeGrafter"/>
</dbReference>
<dbReference type="GO" id="GO:0005886">
    <property type="term" value="C:plasma membrane"/>
    <property type="evidence" value="ECO:0007669"/>
    <property type="project" value="UniProtKB-SubCell"/>
</dbReference>
<evidence type="ECO:0000256" key="7">
    <source>
        <dbReference type="ARBA" id="ARBA00023136"/>
    </source>
</evidence>
<dbReference type="PANTHER" id="PTHR33908">
    <property type="entry name" value="MANNOSYLTRANSFERASE YKCB-RELATED"/>
    <property type="match status" value="1"/>
</dbReference>
<evidence type="ECO:0000256" key="1">
    <source>
        <dbReference type="ARBA" id="ARBA00004651"/>
    </source>
</evidence>
<feature type="transmembrane region" description="Helical" evidence="8">
    <location>
        <begin position="159"/>
        <end position="176"/>
    </location>
</feature>
<comment type="caution">
    <text evidence="9">The sequence shown here is derived from an EMBL/GenBank/DDBJ whole genome shotgun (WGS) entry which is preliminary data.</text>
</comment>
<keyword evidence="4" id="KW-0808">Transferase</keyword>
<feature type="transmembrane region" description="Helical" evidence="8">
    <location>
        <begin position="102"/>
        <end position="121"/>
    </location>
</feature>
<evidence type="ECO:0000256" key="8">
    <source>
        <dbReference type="SAM" id="Phobius"/>
    </source>
</evidence>
<feature type="transmembrane region" description="Helical" evidence="8">
    <location>
        <begin position="20"/>
        <end position="39"/>
    </location>
</feature>
<evidence type="ECO:0000256" key="5">
    <source>
        <dbReference type="ARBA" id="ARBA00022692"/>
    </source>
</evidence>
<feature type="transmembrane region" description="Helical" evidence="8">
    <location>
        <begin position="426"/>
        <end position="446"/>
    </location>
</feature>
<evidence type="ECO:0000256" key="3">
    <source>
        <dbReference type="ARBA" id="ARBA00022676"/>
    </source>
</evidence>
<proteinExistence type="predicted"/>
<evidence type="ECO:0000313" key="10">
    <source>
        <dbReference type="Proteomes" id="UP000034492"/>
    </source>
</evidence>
<feature type="transmembrane region" description="Helical" evidence="8">
    <location>
        <begin position="402"/>
        <end position="420"/>
    </location>
</feature>
<dbReference type="AlphaFoldDB" id="A0A0G0HWZ8"/>
<keyword evidence="7 8" id="KW-0472">Membrane</keyword>
<keyword evidence="5 8" id="KW-0812">Transmembrane</keyword>
<evidence type="ECO:0000256" key="6">
    <source>
        <dbReference type="ARBA" id="ARBA00022989"/>
    </source>
</evidence>
<protein>
    <submittedName>
        <fullName evidence="9">Uncharacterized protein</fullName>
    </submittedName>
</protein>
<keyword evidence="3" id="KW-0328">Glycosyltransferase</keyword>
<sequence length="451" mass="52049">MRIFSRIKQEAGDLSRWFKISVIIIFVIYILFWFFTIHINNFQNDTGIKPFLPVMAQDSEGYYNLSESLINGDRFSQNGKTETLRTPGYPLFVAVLKTIGRSYFAVTLVQILMVFLSAFIIRRIGILFVSKKVGEIAAFLFLINPVTLVLSLAILTDTLFLFLFTLSFYLILSLSNERPFYKVFWVSLVFAFAVYTRLGMFAIPVIVTPVLTFNVNFKYKLKFIGTLLVLLAVFVSPWIIRNYVEVGVAGFTSFRSQNLGWAATKFLSSKNNTSQSDEYYKFIERINIESSDYYDIRYSDKIGKEAKRIIFEKPFSYLKYHIVSSLPFLFPSTISFALDTYNSAIHKQSASQEGAIGALSAGKWREFWEGIMKSWWKVLERLCWLAAYALSLFGIWEYRKKVLVWILVFTIGYLMLLAGPASGPRYAFQAFPFMFLLFSLGGVCLYRKLFR</sequence>
<dbReference type="EMBL" id="LBSA01000024">
    <property type="protein sequence ID" value="KKQ08441.1"/>
    <property type="molecule type" value="Genomic_DNA"/>
</dbReference>
<dbReference type="GO" id="GO:0009103">
    <property type="term" value="P:lipopolysaccharide biosynthetic process"/>
    <property type="evidence" value="ECO:0007669"/>
    <property type="project" value="UniProtKB-ARBA"/>
</dbReference>
<evidence type="ECO:0000256" key="4">
    <source>
        <dbReference type="ARBA" id="ARBA00022679"/>
    </source>
</evidence>
<feature type="transmembrane region" description="Helical" evidence="8">
    <location>
        <begin position="219"/>
        <end position="240"/>
    </location>
</feature>
<keyword evidence="2" id="KW-1003">Cell membrane</keyword>
<comment type="subcellular location">
    <subcellularLocation>
        <location evidence="1">Cell membrane</location>
        <topology evidence="1">Multi-pass membrane protein</topology>
    </subcellularLocation>
</comment>
<gene>
    <name evidence="9" type="ORF">US19_C0024G0011</name>
</gene>